<reference evidence="1" key="1">
    <citation type="submission" date="2021-06" db="EMBL/GenBank/DDBJ databases">
        <authorList>
            <person name="Kallberg Y."/>
            <person name="Tangrot J."/>
            <person name="Rosling A."/>
        </authorList>
    </citation>
    <scope>NUCLEOTIDE SEQUENCE</scope>
    <source>
        <strain evidence="1">MA461A</strain>
    </source>
</reference>
<proteinExistence type="predicted"/>
<evidence type="ECO:0000313" key="2">
    <source>
        <dbReference type="Proteomes" id="UP000789920"/>
    </source>
</evidence>
<dbReference type="EMBL" id="CAJVQC010011413">
    <property type="protein sequence ID" value="CAG8627110.1"/>
    <property type="molecule type" value="Genomic_DNA"/>
</dbReference>
<sequence>CMPIHIVSNNALRHFLNELDPAFLIPCEETVKNIIYSAYNYSFLQLKPQIIAEAISVSLTMDLWTARNHQGYLGITCSYVDQFFRLKEFMLDIVYIKYPHIAKNISNTVEEILKD</sequence>
<evidence type="ECO:0000313" key="1">
    <source>
        <dbReference type="EMBL" id="CAG8627110.1"/>
    </source>
</evidence>
<keyword evidence="2" id="KW-1185">Reference proteome</keyword>
<gene>
    <name evidence="1" type="ORF">RPERSI_LOCUS6951</name>
</gene>
<comment type="caution">
    <text evidence="1">The sequence shown here is derived from an EMBL/GenBank/DDBJ whole genome shotgun (WGS) entry which is preliminary data.</text>
</comment>
<feature type="non-terminal residue" evidence="1">
    <location>
        <position position="1"/>
    </location>
</feature>
<dbReference type="Proteomes" id="UP000789920">
    <property type="component" value="Unassembled WGS sequence"/>
</dbReference>
<accession>A0ACA9N0X8</accession>
<protein>
    <submittedName>
        <fullName evidence="1">20347_t:CDS:1</fullName>
    </submittedName>
</protein>
<organism evidence="1 2">
    <name type="scientific">Racocetra persica</name>
    <dbReference type="NCBI Taxonomy" id="160502"/>
    <lineage>
        <taxon>Eukaryota</taxon>
        <taxon>Fungi</taxon>
        <taxon>Fungi incertae sedis</taxon>
        <taxon>Mucoromycota</taxon>
        <taxon>Glomeromycotina</taxon>
        <taxon>Glomeromycetes</taxon>
        <taxon>Diversisporales</taxon>
        <taxon>Gigasporaceae</taxon>
        <taxon>Racocetra</taxon>
    </lineage>
</organism>
<name>A0ACA9N0X8_9GLOM</name>